<gene>
    <name evidence="1" type="ORF">KBJ98_03960</name>
</gene>
<name>A0ABS5D1F4_9FLAO</name>
<dbReference type="SUPFAM" id="SSF49464">
    <property type="entry name" value="Carboxypeptidase regulatory domain-like"/>
    <property type="match status" value="1"/>
</dbReference>
<reference evidence="1 2" key="1">
    <citation type="submission" date="2021-04" db="EMBL/GenBank/DDBJ databases">
        <title>Description of novel Flavobacterium sp. F-328.</title>
        <authorList>
            <person name="Saticioglu I.B."/>
        </authorList>
    </citation>
    <scope>NUCLEOTIDE SEQUENCE [LARGE SCALE GENOMIC DNA]</scope>
    <source>
        <strain evidence="1 2">F-328</strain>
    </source>
</reference>
<evidence type="ECO:0000313" key="1">
    <source>
        <dbReference type="EMBL" id="MBQ0907856.1"/>
    </source>
</evidence>
<dbReference type="InterPro" id="IPR008969">
    <property type="entry name" value="CarboxyPept-like_regulatory"/>
</dbReference>
<accession>A0ABS5D1F4</accession>
<dbReference type="Proteomes" id="UP000679008">
    <property type="component" value="Unassembled WGS sequence"/>
</dbReference>
<dbReference type="EMBL" id="JAGPXB010000002">
    <property type="protein sequence ID" value="MBQ0907856.1"/>
    <property type="molecule type" value="Genomic_DNA"/>
</dbReference>
<keyword evidence="2" id="KW-1185">Reference proteome</keyword>
<organism evidence="1 2">
    <name type="scientific">Flavobacterium erciyesense</name>
    <dbReference type="NCBI Taxonomy" id="2825842"/>
    <lineage>
        <taxon>Bacteria</taxon>
        <taxon>Pseudomonadati</taxon>
        <taxon>Bacteroidota</taxon>
        <taxon>Flavobacteriia</taxon>
        <taxon>Flavobacteriales</taxon>
        <taxon>Flavobacteriaceae</taxon>
        <taxon>Flavobacterium</taxon>
    </lineage>
</organism>
<comment type="caution">
    <text evidence="1">The sequence shown here is derived from an EMBL/GenBank/DDBJ whole genome shotgun (WGS) entry which is preliminary data.</text>
</comment>
<dbReference type="Pfam" id="PF13715">
    <property type="entry name" value="CarbopepD_reg_2"/>
    <property type="match status" value="1"/>
</dbReference>
<sequence>MTLKFQMKFIFMLTMIFANITTYSQTLQGRIIDSITKKPIELVNITFVKKDLGVNSDINGNFKIKIEDNTDNLQISSVGYKTKIIDLLTFNKTADIELSPKIEKLEEILISNKKKNYTSSKTLGLNKKLKVRTGLPFGYEFCNFIKNPSNKNGKVKSIILSLNKRREFDYLATYNVRFYEYDSINKTPGEELYFENLIVEPQNKTYQLKINIDTLNIKLPKKGICIGVEIINTKYNEEISSMSKIAPNINFTHTKKDILTWIRFRSKNWKIGTHKSQVKDAFVNAMINIEVEIEK</sequence>
<proteinExistence type="predicted"/>
<evidence type="ECO:0000313" key="2">
    <source>
        <dbReference type="Proteomes" id="UP000679008"/>
    </source>
</evidence>
<dbReference type="Gene3D" id="2.60.40.1120">
    <property type="entry name" value="Carboxypeptidase-like, regulatory domain"/>
    <property type="match status" value="1"/>
</dbReference>
<protein>
    <submittedName>
        <fullName evidence="1">Carboxypeptidase-like regulatory domain-containing protein</fullName>
    </submittedName>
</protein>
<dbReference type="RefSeq" id="WP_210788374.1">
    <property type="nucleotide sequence ID" value="NZ_JAGPXB010000002.1"/>
</dbReference>